<evidence type="ECO:0000313" key="21">
    <source>
        <dbReference type="Proteomes" id="UP000033870"/>
    </source>
</evidence>
<evidence type="ECO:0000256" key="11">
    <source>
        <dbReference type="ARBA" id="ARBA00022932"/>
    </source>
</evidence>
<dbReference type="CDD" id="cd09859">
    <property type="entry name" value="PIN_53EXO"/>
    <property type="match status" value="1"/>
</dbReference>
<evidence type="ECO:0000256" key="13">
    <source>
        <dbReference type="ARBA" id="ARBA00023204"/>
    </source>
</evidence>
<dbReference type="GO" id="GO:0008409">
    <property type="term" value="F:5'-3' exonuclease activity"/>
    <property type="evidence" value="ECO:0007669"/>
    <property type="project" value="InterPro"/>
</dbReference>
<evidence type="ECO:0000259" key="18">
    <source>
        <dbReference type="SMART" id="SM00475"/>
    </source>
</evidence>
<dbReference type="AlphaFoldDB" id="A0A0G2B8Z8"/>
<evidence type="ECO:0000313" key="20">
    <source>
        <dbReference type="EMBL" id="KKW41934.1"/>
    </source>
</evidence>
<keyword evidence="12 16" id="KW-0238">DNA-binding</keyword>
<dbReference type="NCBIfam" id="TIGR00593">
    <property type="entry name" value="pola"/>
    <property type="match status" value="1"/>
</dbReference>
<dbReference type="PRINTS" id="PR00868">
    <property type="entry name" value="DNAPOLI"/>
</dbReference>
<keyword evidence="8 16" id="KW-0227">DNA damage</keyword>
<comment type="catalytic activity">
    <reaction evidence="14 16">
        <text>DNA(n) + a 2'-deoxyribonucleoside 5'-triphosphate = DNA(n+1) + diphosphate</text>
        <dbReference type="Rhea" id="RHEA:22508"/>
        <dbReference type="Rhea" id="RHEA-COMP:17339"/>
        <dbReference type="Rhea" id="RHEA-COMP:17340"/>
        <dbReference type="ChEBI" id="CHEBI:33019"/>
        <dbReference type="ChEBI" id="CHEBI:61560"/>
        <dbReference type="ChEBI" id="CHEBI:173112"/>
        <dbReference type="EC" id="2.7.7.7"/>
    </reaction>
</comment>
<dbReference type="SMART" id="SM00475">
    <property type="entry name" value="53EXOc"/>
    <property type="match status" value="1"/>
</dbReference>
<keyword evidence="11 16" id="KW-0239">DNA-directed DNA polymerase</keyword>
<dbReference type="CDD" id="cd08637">
    <property type="entry name" value="DNA_pol_A_pol_I_C"/>
    <property type="match status" value="1"/>
</dbReference>
<dbReference type="Gene3D" id="3.30.70.370">
    <property type="match status" value="1"/>
</dbReference>
<dbReference type="InterPro" id="IPR054690">
    <property type="entry name" value="DNA_polI_exonuclease"/>
</dbReference>
<keyword evidence="9" id="KW-0378">Hydrolase</keyword>
<evidence type="ECO:0000256" key="10">
    <source>
        <dbReference type="ARBA" id="ARBA00022839"/>
    </source>
</evidence>
<evidence type="ECO:0000259" key="17">
    <source>
        <dbReference type="SMART" id="SM00474"/>
    </source>
</evidence>
<dbReference type="InterPro" id="IPR001098">
    <property type="entry name" value="DNA-dir_DNA_pol_A_palm_dom"/>
</dbReference>
<evidence type="ECO:0000256" key="6">
    <source>
        <dbReference type="ARBA" id="ARBA00022705"/>
    </source>
</evidence>
<sequence>MSQTQSKKFVIIDGNAIVHRAYHALPPLTTKEGVMVNAVYGFTSMLLKVYQDFKPDYLAVSFDVAGGTFRDQLYTGYKAKRVKADQDLYDQIPLVYEVVRSFGIPIYTKEGYEADDVIGTAVTIVKEHSAKNKKQPVQSIIVTGDMDMLQLVEDDVVDAYLLRKGLSDFELYNEAKVEERYGFGPRYVVDYKSLRGDASDNIPGVPGIGEKTAKELIQAVGGIDAIYRQISQPESVLHARFRKSVIEKLERGEESARMSREVATIECRVPGLEFDLEACAVRDLDKEKILPLFQRFEFMSLAKRLPGEAAADKSGSGQTKTRRGHKRALRVIQVNPGNLAALIAGISKAGVFAVQEVVPGDNILTGTLAGLVAVVEDAAYYIDPARLANNEAKRLWPVFENPELELVGHDLKQLVKALRLQGVAVENRLFDVMIASYLLNSGSRAHDMASIALRELARELPPSDQGSLFGSDPSVIAERVRAAFEVKAAYSARLAEQAVEGLFEKIEMALVPVLADMELAGVAIDTRMLGQLSKEAAQTVAQLTAAIWKEAGEEFNVSSSVQLREILYEKMGLKIPGIKKGKTGYSTAASELEKLRDAHPIIGLIEEYREVSKLQNTYIDVLPTLINKNTGRIHTSFNQAVTATGRLSSSDPNLQNIPVRTELGKRIRDAFIAAPGHVLVSADYSQIELRIVASLAEDTRLMEIFSRGEDVHSATAAAINGVPLVQVTKEMRYAAKEVNFGVLYGMGAFGLSWRAGIPQWRAKEFIDKYFEEFAGVKAYIDRTVEFAKKEGYIETLFGRRRYIPELGSSNFQLRSAGERMAVNMPIQGTAADLMKLAMIAVDKKVKTGDVKIILQVHDELVLEVKKGLEASVAEMVQSEMIKVAELRVPVEVGVKIGERWGEMK</sequence>
<evidence type="ECO:0000256" key="5">
    <source>
        <dbReference type="ARBA" id="ARBA00022695"/>
    </source>
</evidence>
<dbReference type="InterPro" id="IPR002421">
    <property type="entry name" value="5-3_exonuclease"/>
</dbReference>
<dbReference type="GO" id="GO:0008408">
    <property type="term" value="F:3'-5' exonuclease activity"/>
    <property type="evidence" value="ECO:0007669"/>
    <property type="project" value="InterPro"/>
</dbReference>
<dbReference type="GO" id="GO:0003887">
    <property type="term" value="F:DNA-directed DNA polymerase activity"/>
    <property type="evidence" value="ECO:0007669"/>
    <property type="project" value="UniProtKB-UniRule"/>
</dbReference>
<dbReference type="EC" id="2.7.7.7" evidence="2 15"/>
<evidence type="ECO:0000256" key="8">
    <source>
        <dbReference type="ARBA" id="ARBA00022763"/>
    </source>
</evidence>
<dbReference type="EMBL" id="LCRX01000012">
    <property type="protein sequence ID" value="KKW41934.1"/>
    <property type="molecule type" value="Genomic_DNA"/>
</dbReference>
<dbReference type="SUPFAM" id="SSF56672">
    <property type="entry name" value="DNA/RNA polymerases"/>
    <property type="match status" value="1"/>
</dbReference>
<evidence type="ECO:0000256" key="3">
    <source>
        <dbReference type="ARBA" id="ARBA00020311"/>
    </source>
</evidence>
<gene>
    <name evidence="16" type="primary">polA</name>
    <name evidence="20" type="ORF">UY92_C0012G0013</name>
</gene>
<dbReference type="InterPro" id="IPR012337">
    <property type="entry name" value="RNaseH-like_sf"/>
</dbReference>
<keyword evidence="7" id="KW-0540">Nuclease</keyword>
<dbReference type="PANTHER" id="PTHR10133:SF27">
    <property type="entry name" value="DNA POLYMERASE NU"/>
    <property type="match status" value="1"/>
</dbReference>
<dbReference type="Pfam" id="PF02739">
    <property type="entry name" value="5_3_exonuc_N"/>
    <property type="match status" value="1"/>
</dbReference>
<dbReference type="STRING" id="1619044.UY92_C0012G0013"/>
<dbReference type="GO" id="GO:0003677">
    <property type="term" value="F:DNA binding"/>
    <property type="evidence" value="ECO:0007669"/>
    <property type="project" value="UniProtKB-UniRule"/>
</dbReference>
<dbReference type="SMART" id="SM00279">
    <property type="entry name" value="HhH2"/>
    <property type="match status" value="1"/>
</dbReference>
<dbReference type="SUPFAM" id="SSF88723">
    <property type="entry name" value="PIN domain-like"/>
    <property type="match status" value="1"/>
</dbReference>
<dbReference type="FunFam" id="1.20.1060.10:FF:000001">
    <property type="entry name" value="DNA polymerase I"/>
    <property type="match status" value="1"/>
</dbReference>
<dbReference type="Gene3D" id="3.40.50.1010">
    <property type="entry name" value="5'-nuclease"/>
    <property type="match status" value="1"/>
</dbReference>
<dbReference type="PANTHER" id="PTHR10133">
    <property type="entry name" value="DNA POLYMERASE I"/>
    <property type="match status" value="1"/>
</dbReference>
<dbReference type="NCBIfam" id="NF004397">
    <property type="entry name" value="PRK05755.1"/>
    <property type="match status" value="1"/>
</dbReference>
<dbReference type="InterPro" id="IPR018320">
    <property type="entry name" value="DNA_polymerase_1"/>
</dbReference>
<dbReference type="SMART" id="SM00482">
    <property type="entry name" value="POLAc"/>
    <property type="match status" value="1"/>
</dbReference>
<dbReference type="SUPFAM" id="SSF53098">
    <property type="entry name" value="Ribonuclease H-like"/>
    <property type="match status" value="1"/>
</dbReference>
<accession>A0A0G2B8Z8</accession>
<keyword evidence="6 16" id="KW-0235">DNA replication</keyword>
<organism evidence="20 21">
    <name type="scientific">Candidatus Magasanikbacteria bacterium GW2011_GWA2_56_11</name>
    <dbReference type="NCBI Taxonomy" id="1619044"/>
    <lineage>
        <taxon>Bacteria</taxon>
        <taxon>Candidatus Magasanikiibacteriota</taxon>
    </lineage>
</organism>
<dbReference type="InterPro" id="IPR036279">
    <property type="entry name" value="5-3_exonuclease_C_sf"/>
</dbReference>
<keyword evidence="13 16" id="KW-0234">DNA repair</keyword>
<dbReference type="InterPro" id="IPR002562">
    <property type="entry name" value="3'-5'_exonuclease_dom"/>
</dbReference>
<evidence type="ECO:0000259" key="19">
    <source>
        <dbReference type="SMART" id="SM00482"/>
    </source>
</evidence>
<dbReference type="InterPro" id="IPR020045">
    <property type="entry name" value="DNA_polI_H3TH"/>
</dbReference>
<dbReference type="Pfam" id="PF00476">
    <property type="entry name" value="DNA_pol_A"/>
    <property type="match status" value="1"/>
</dbReference>
<dbReference type="PROSITE" id="PS00447">
    <property type="entry name" value="DNA_POLYMERASE_A"/>
    <property type="match status" value="1"/>
</dbReference>
<dbReference type="Pfam" id="PF22619">
    <property type="entry name" value="DNA_polI_exo1"/>
    <property type="match status" value="1"/>
</dbReference>
<feature type="domain" description="DNA-directed DNA polymerase family A palm" evidence="19">
    <location>
        <begin position="664"/>
        <end position="868"/>
    </location>
</feature>
<dbReference type="FunFam" id="1.10.150.20:FF:000002">
    <property type="entry name" value="DNA polymerase I"/>
    <property type="match status" value="1"/>
</dbReference>
<dbReference type="InterPro" id="IPR019760">
    <property type="entry name" value="DNA-dir_DNA_pol_A_CS"/>
</dbReference>
<keyword evidence="5 16" id="KW-0548">Nucleotidyltransferase</keyword>
<dbReference type="InterPro" id="IPR020046">
    <property type="entry name" value="5-3_exonucl_a-hlix_arch_N"/>
</dbReference>
<comment type="similarity">
    <text evidence="1 16">Belongs to the DNA polymerase type-A family.</text>
</comment>
<evidence type="ECO:0000256" key="4">
    <source>
        <dbReference type="ARBA" id="ARBA00022679"/>
    </source>
</evidence>
<evidence type="ECO:0000256" key="16">
    <source>
        <dbReference type="RuleBase" id="RU004460"/>
    </source>
</evidence>
<proteinExistence type="inferred from homology"/>
<dbReference type="CDD" id="cd09898">
    <property type="entry name" value="H3TH_53EXO"/>
    <property type="match status" value="1"/>
</dbReference>
<dbReference type="Gene3D" id="1.10.150.20">
    <property type="entry name" value="5' to 3' exonuclease, C-terminal subdomain"/>
    <property type="match status" value="2"/>
</dbReference>
<reference evidence="20 21" key="1">
    <citation type="journal article" date="2015" name="Nature">
        <title>rRNA introns, odd ribosomes, and small enigmatic genomes across a large radiation of phyla.</title>
        <authorList>
            <person name="Brown C.T."/>
            <person name="Hug L.A."/>
            <person name="Thomas B.C."/>
            <person name="Sharon I."/>
            <person name="Castelle C.J."/>
            <person name="Singh A."/>
            <person name="Wilkins M.J."/>
            <person name="Williams K.H."/>
            <person name="Banfield J.F."/>
        </authorList>
    </citation>
    <scope>NUCLEOTIDE SEQUENCE [LARGE SCALE GENOMIC DNA]</scope>
</reference>
<dbReference type="SMART" id="SM00474">
    <property type="entry name" value="35EXOc"/>
    <property type="match status" value="1"/>
</dbReference>
<dbReference type="InterPro" id="IPR029060">
    <property type="entry name" value="PIN-like_dom_sf"/>
</dbReference>
<evidence type="ECO:0000256" key="1">
    <source>
        <dbReference type="ARBA" id="ARBA00007705"/>
    </source>
</evidence>
<name>A0A0G2B8Z8_9BACT</name>
<dbReference type="InterPro" id="IPR008918">
    <property type="entry name" value="HhH2"/>
</dbReference>
<feature type="domain" description="3'-5' exonuclease" evidence="17">
    <location>
        <begin position="330"/>
        <end position="495"/>
    </location>
</feature>
<dbReference type="InterPro" id="IPR043502">
    <property type="entry name" value="DNA/RNA_pol_sf"/>
</dbReference>
<dbReference type="Proteomes" id="UP000033870">
    <property type="component" value="Unassembled WGS sequence"/>
</dbReference>
<dbReference type="Pfam" id="PF01367">
    <property type="entry name" value="5_3_exonuc"/>
    <property type="match status" value="1"/>
</dbReference>
<dbReference type="Gene3D" id="1.20.1060.10">
    <property type="entry name" value="Taq DNA Polymerase, Chain T, domain 4"/>
    <property type="match status" value="1"/>
</dbReference>
<comment type="caution">
    <text evidence="20">The sequence shown here is derived from an EMBL/GenBank/DDBJ whole genome shotgun (WGS) entry which is preliminary data.</text>
</comment>
<evidence type="ECO:0000256" key="9">
    <source>
        <dbReference type="ARBA" id="ARBA00022801"/>
    </source>
</evidence>
<protein>
    <recommendedName>
        <fullName evidence="3 15">DNA polymerase I</fullName>
        <ecNumber evidence="2 15">2.7.7.7</ecNumber>
    </recommendedName>
</protein>
<evidence type="ECO:0000256" key="12">
    <source>
        <dbReference type="ARBA" id="ARBA00023125"/>
    </source>
</evidence>
<evidence type="ECO:0000256" key="2">
    <source>
        <dbReference type="ARBA" id="ARBA00012417"/>
    </source>
</evidence>
<keyword evidence="4 16" id="KW-0808">Transferase</keyword>
<dbReference type="InterPro" id="IPR002298">
    <property type="entry name" value="DNA_polymerase_A"/>
</dbReference>
<evidence type="ECO:0000256" key="7">
    <source>
        <dbReference type="ARBA" id="ARBA00022722"/>
    </source>
</evidence>
<dbReference type="InterPro" id="IPR036397">
    <property type="entry name" value="RNaseH_sf"/>
</dbReference>
<dbReference type="GO" id="GO:0006261">
    <property type="term" value="P:DNA-templated DNA replication"/>
    <property type="evidence" value="ECO:0007669"/>
    <property type="project" value="UniProtKB-UniRule"/>
</dbReference>
<dbReference type="FunFam" id="1.10.150.20:FF:000003">
    <property type="entry name" value="DNA polymerase I"/>
    <property type="match status" value="1"/>
</dbReference>
<feature type="domain" description="5'-3' exonuclease" evidence="18">
    <location>
        <begin position="7"/>
        <end position="282"/>
    </location>
</feature>
<evidence type="ECO:0000256" key="15">
    <source>
        <dbReference type="NCBIfam" id="TIGR00593"/>
    </source>
</evidence>
<keyword evidence="10" id="KW-0269">Exonuclease</keyword>
<dbReference type="SUPFAM" id="SSF47807">
    <property type="entry name" value="5' to 3' exonuclease, C-terminal subdomain"/>
    <property type="match status" value="1"/>
</dbReference>
<dbReference type="GO" id="GO:0006302">
    <property type="term" value="P:double-strand break repair"/>
    <property type="evidence" value="ECO:0007669"/>
    <property type="project" value="TreeGrafter"/>
</dbReference>
<dbReference type="PATRIC" id="fig|1619044.3.peg.898"/>
<dbReference type="CDD" id="cd06140">
    <property type="entry name" value="DNA_polA_I_Bacillus_like_exo"/>
    <property type="match status" value="1"/>
</dbReference>
<dbReference type="Gene3D" id="3.30.420.10">
    <property type="entry name" value="Ribonuclease H-like superfamily/Ribonuclease H"/>
    <property type="match status" value="1"/>
</dbReference>
<evidence type="ECO:0000256" key="14">
    <source>
        <dbReference type="ARBA" id="ARBA00049244"/>
    </source>
</evidence>